<dbReference type="Proteomes" id="UP000196485">
    <property type="component" value="Unassembled WGS sequence"/>
</dbReference>
<evidence type="ECO:0000313" key="4">
    <source>
        <dbReference type="Proteomes" id="UP000240254"/>
    </source>
</evidence>
<organism evidence="2 3">
    <name type="scientific">Photobacterium aquimaris</name>
    <dbReference type="NCBI Taxonomy" id="512643"/>
    <lineage>
        <taxon>Bacteria</taxon>
        <taxon>Pseudomonadati</taxon>
        <taxon>Pseudomonadota</taxon>
        <taxon>Gammaproteobacteria</taxon>
        <taxon>Vibrionales</taxon>
        <taxon>Vibrionaceae</taxon>
        <taxon>Photobacterium</taxon>
    </lineage>
</organism>
<protein>
    <submittedName>
        <fullName evidence="2">Uncharacterized protein</fullName>
    </submittedName>
</protein>
<evidence type="ECO:0000313" key="1">
    <source>
        <dbReference type="EMBL" id="PSU21967.1"/>
    </source>
</evidence>
<dbReference type="EMBL" id="FYAH01000018">
    <property type="protein sequence ID" value="SMY18479.1"/>
    <property type="molecule type" value="Genomic_DNA"/>
</dbReference>
<evidence type="ECO:0000313" key="3">
    <source>
        <dbReference type="Proteomes" id="UP000196485"/>
    </source>
</evidence>
<accession>A0A1Y6L225</accession>
<proteinExistence type="predicted"/>
<dbReference type="AlphaFoldDB" id="A0A1Y6L225"/>
<sequence>MTKKIMLELDDKTFAFLEMLAVGLELEANDKIDADWKGFNKEKNDFSPAVRALLVNIANSVATGVRRSGSWEREIVDSLTGWQGTYNKMTLADCIKEEVTNE</sequence>
<reference evidence="3" key="2">
    <citation type="submission" date="2017-06" db="EMBL/GenBank/DDBJ databases">
        <authorList>
            <person name="Rodrigo-Torres L."/>
            <person name="Arahal R. D."/>
            <person name="Lucena T."/>
        </authorList>
    </citation>
    <scope>NUCLEOTIDE SEQUENCE [LARGE SCALE GENOMIC DNA]</scope>
    <source>
        <strain evidence="3">type strain: CECT 9192</strain>
    </source>
</reference>
<dbReference type="Proteomes" id="UP000240254">
    <property type="component" value="Unassembled WGS sequence"/>
</dbReference>
<dbReference type="RefSeq" id="WP_087822057.1">
    <property type="nucleotide sequence ID" value="NZ_FYAH01000018.1"/>
</dbReference>
<reference evidence="2" key="1">
    <citation type="submission" date="2017-06" db="EMBL/GenBank/DDBJ databases">
        <authorList>
            <person name="Kim H.J."/>
            <person name="Triplett B.A."/>
        </authorList>
    </citation>
    <scope>NUCLEOTIDE SEQUENCE [LARGE SCALE GENOMIC DNA]</scope>
    <source>
        <strain evidence="2">Type strain: CECT 9192</strain>
    </source>
</reference>
<keyword evidence="3" id="KW-1185">Reference proteome</keyword>
<evidence type="ECO:0000313" key="2">
    <source>
        <dbReference type="EMBL" id="SMY18479.1"/>
    </source>
</evidence>
<dbReference type="EMBL" id="PYMK01000042">
    <property type="protein sequence ID" value="PSU21967.1"/>
    <property type="molecule type" value="Genomic_DNA"/>
</dbReference>
<gene>
    <name evidence="1" type="ORF">CTM88_20570</name>
    <name evidence="2" type="ORF">PAQU9191_03840</name>
</gene>
<reference evidence="1 4" key="3">
    <citation type="submission" date="2018-03" db="EMBL/GenBank/DDBJ databases">
        <title>Whole genome sequencing of Histamine producing bacteria.</title>
        <authorList>
            <person name="Butler K."/>
        </authorList>
    </citation>
    <scope>NUCLEOTIDE SEQUENCE [LARGE SCALE GENOMIC DNA]</scope>
    <source>
        <strain evidence="1 4">BS2</strain>
    </source>
</reference>
<dbReference type="OrthoDB" id="5918646at2"/>
<name>A0A1Y6L225_9GAMM</name>